<keyword evidence="1" id="KW-1133">Transmembrane helix</keyword>
<name>A0A095X4Y3_9FIRM</name>
<accession>A0A095X4Y3</accession>
<dbReference type="AlphaFoldDB" id="A0A095X4Y3"/>
<evidence type="ECO:0000313" key="3">
    <source>
        <dbReference type="Proteomes" id="UP000029579"/>
    </source>
</evidence>
<dbReference type="RefSeq" id="WP_037326823.1">
    <property type="nucleotide sequence ID" value="NZ_JRMW01000025.1"/>
</dbReference>
<dbReference type="EMBL" id="JRMW01000025">
    <property type="protein sequence ID" value="KGF04746.1"/>
    <property type="molecule type" value="Genomic_DNA"/>
</dbReference>
<evidence type="ECO:0000256" key="1">
    <source>
        <dbReference type="SAM" id="Phobius"/>
    </source>
</evidence>
<keyword evidence="1" id="KW-0472">Membrane</keyword>
<dbReference type="Proteomes" id="UP000029579">
    <property type="component" value="Unassembled WGS sequence"/>
</dbReference>
<feature type="transmembrane region" description="Helical" evidence="1">
    <location>
        <begin position="21"/>
        <end position="46"/>
    </location>
</feature>
<feature type="transmembrane region" description="Helical" evidence="1">
    <location>
        <begin position="58"/>
        <end position="76"/>
    </location>
</feature>
<organism evidence="2 3">
    <name type="scientific">Anaerococcus lactolyticus S7-1-13</name>
    <dbReference type="NCBI Taxonomy" id="1284686"/>
    <lineage>
        <taxon>Bacteria</taxon>
        <taxon>Bacillati</taxon>
        <taxon>Bacillota</taxon>
        <taxon>Tissierellia</taxon>
        <taxon>Tissierellales</taxon>
        <taxon>Peptoniphilaceae</taxon>
        <taxon>Anaerococcus</taxon>
    </lineage>
</organism>
<sequence length="110" mass="12709">MEKEKLLEEKKNELKILEEKILAGYKVSFLKLFAVPLILAIAGMIIGSFCGFDDTQKVGSLVIIFILALFICGTITKYRLHKQEESDIENRLRLQREIVKLIKELRNENN</sequence>
<gene>
    <name evidence="2" type="ORF">HMPREF1630_02780</name>
</gene>
<dbReference type="OrthoDB" id="10005052at2"/>
<proteinExistence type="predicted"/>
<comment type="caution">
    <text evidence="2">The sequence shown here is derived from an EMBL/GenBank/DDBJ whole genome shotgun (WGS) entry which is preliminary data.</text>
</comment>
<keyword evidence="1" id="KW-0812">Transmembrane</keyword>
<protein>
    <submittedName>
        <fullName evidence="2">Uncharacterized protein</fullName>
    </submittedName>
</protein>
<evidence type="ECO:0000313" key="2">
    <source>
        <dbReference type="EMBL" id="KGF04746.1"/>
    </source>
</evidence>
<reference evidence="2 3" key="1">
    <citation type="submission" date="2014-07" db="EMBL/GenBank/DDBJ databases">
        <authorList>
            <person name="McCorrison J."/>
            <person name="Sanka R."/>
            <person name="Torralba M."/>
            <person name="Gillis M."/>
            <person name="Haft D.H."/>
            <person name="Methe B."/>
            <person name="Sutton G."/>
            <person name="Nelson K.E."/>
        </authorList>
    </citation>
    <scope>NUCLEOTIDE SEQUENCE [LARGE SCALE GENOMIC DNA]</scope>
    <source>
        <strain evidence="2 3">S7-1-13</strain>
    </source>
</reference>